<dbReference type="GO" id="GO:1990169">
    <property type="term" value="P:stress response to copper ion"/>
    <property type="evidence" value="ECO:0007669"/>
    <property type="project" value="TreeGrafter"/>
</dbReference>
<dbReference type="AlphaFoldDB" id="C8W3V2"/>
<feature type="domain" description="UVR" evidence="1">
    <location>
        <begin position="134"/>
        <end position="169"/>
    </location>
</feature>
<dbReference type="STRING" id="485916.Dtox_0253"/>
<evidence type="ECO:0000313" key="3">
    <source>
        <dbReference type="Proteomes" id="UP000002217"/>
    </source>
</evidence>
<dbReference type="GO" id="GO:0005507">
    <property type="term" value="F:copper ion binding"/>
    <property type="evidence" value="ECO:0007669"/>
    <property type="project" value="TreeGrafter"/>
</dbReference>
<dbReference type="EMBL" id="CP001720">
    <property type="protein sequence ID" value="ACV61206.1"/>
    <property type="molecule type" value="Genomic_DNA"/>
</dbReference>
<gene>
    <name evidence="2" type="ordered locus">Dtox_0253</name>
</gene>
<dbReference type="PANTHER" id="PTHR38430:SF1">
    <property type="entry name" value="PROTEIN-ARGININE KINASE ACTIVATOR PROTEIN"/>
    <property type="match status" value="1"/>
</dbReference>
<dbReference type="InterPro" id="IPR025542">
    <property type="entry name" value="YacH"/>
</dbReference>
<dbReference type="eggNOG" id="COG3880">
    <property type="taxonomic scope" value="Bacteria"/>
</dbReference>
<dbReference type="PROSITE" id="PS50151">
    <property type="entry name" value="UVR"/>
    <property type="match status" value="1"/>
</dbReference>
<dbReference type="InterPro" id="IPR001943">
    <property type="entry name" value="UVR_dom"/>
</dbReference>
<dbReference type="Proteomes" id="UP000002217">
    <property type="component" value="Chromosome"/>
</dbReference>
<dbReference type="PIRSF" id="PIRSF015034">
    <property type="entry name" value="YacH"/>
    <property type="match status" value="1"/>
</dbReference>
<dbReference type="SUPFAM" id="SSF46600">
    <property type="entry name" value="C-terminal UvrC-binding domain of UvrB"/>
    <property type="match status" value="1"/>
</dbReference>
<dbReference type="InterPro" id="IPR036876">
    <property type="entry name" value="UVR_dom_sf"/>
</dbReference>
<dbReference type="RefSeq" id="WP_015755927.1">
    <property type="nucleotide sequence ID" value="NC_013216.1"/>
</dbReference>
<accession>C8W3V2</accession>
<name>C8W3V2_DESAS</name>
<protein>
    <submittedName>
        <fullName evidence="2">UvrB/UvrC protein</fullName>
    </submittedName>
</protein>
<evidence type="ECO:0000313" key="2">
    <source>
        <dbReference type="EMBL" id="ACV61206.1"/>
    </source>
</evidence>
<dbReference type="HOGENOM" id="CLU_102553_1_0_9"/>
<dbReference type="GO" id="GO:0046870">
    <property type="term" value="F:cadmium ion binding"/>
    <property type="evidence" value="ECO:0007669"/>
    <property type="project" value="TreeGrafter"/>
</dbReference>
<proteinExistence type="predicted"/>
<dbReference type="Pfam" id="PF02151">
    <property type="entry name" value="UVR"/>
    <property type="match status" value="1"/>
</dbReference>
<dbReference type="OrthoDB" id="9788704at2"/>
<dbReference type="GO" id="GO:0050897">
    <property type="term" value="F:cobalt ion binding"/>
    <property type="evidence" value="ECO:0007669"/>
    <property type="project" value="TreeGrafter"/>
</dbReference>
<keyword evidence="3" id="KW-1185">Reference proteome</keyword>
<dbReference type="GO" id="GO:1990170">
    <property type="term" value="P:stress response to cadmium ion"/>
    <property type="evidence" value="ECO:0007669"/>
    <property type="project" value="TreeGrafter"/>
</dbReference>
<organism evidence="2 3">
    <name type="scientific">Desulfofarcimen acetoxidans (strain ATCC 49208 / DSM 771 / KCTC 5769 / VKM B-1644 / 5575)</name>
    <name type="common">Desulfotomaculum acetoxidans</name>
    <dbReference type="NCBI Taxonomy" id="485916"/>
    <lineage>
        <taxon>Bacteria</taxon>
        <taxon>Bacillati</taxon>
        <taxon>Bacillota</taxon>
        <taxon>Clostridia</taxon>
        <taxon>Eubacteriales</taxon>
        <taxon>Peptococcaceae</taxon>
        <taxon>Desulfofarcimen</taxon>
    </lineage>
</organism>
<dbReference type="GO" id="GO:0008270">
    <property type="term" value="F:zinc ion binding"/>
    <property type="evidence" value="ECO:0007669"/>
    <property type="project" value="TreeGrafter"/>
</dbReference>
<reference evidence="2 3" key="1">
    <citation type="journal article" date="2009" name="Stand. Genomic Sci.">
        <title>Complete genome sequence of Desulfotomaculum acetoxidans type strain (5575).</title>
        <authorList>
            <person name="Spring S."/>
            <person name="Lapidus A."/>
            <person name="Schroder M."/>
            <person name="Gleim D."/>
            <person name="Sims D."/>
            <person name="Meincke L."/>
            <person name="Glavina Del Rio T."/>
            <person name="Tice H."/>
            <person name="Copeland A."/>
            <person name="Cheng J.F."/>
            <person name="Lucas S."/>
            <person name="Chen F."/>
            <person name="Nolan M."/>
            <person name="Bruce D."/>
            <person name="Goodwin L."/>
            <person name="Pitluck S."/>
            <person name="Ivanova N."/>
            <person name="Mavromatis K."/>
            <person name="Mikhailova N."/>
            <person name="Pati A."/>
            <person name="Chen A."/>
            <person name="Palaniappan K."/>
            <person name="Land M."/>
            <person name="Hauser L."/>
            <person name="Chang Y.J."/>
            <person name="Jeffries C.D."/>
            <person name="Chain P."/>
            <person name="Saunders E."/>
            <person name="Brettin T."/>
            <person name="Detter J.C."/>
            <person name="Goker M."/>
            <person name="Bristow J."/>
            <person name="Eisen J.A."/>
            <person name="Markowitz V."/>
            <person name="Hugenholtz P."/>
            <person name="Kyrpides N.C."/>
            <person name="Klenk H.P."/>
            <person name="Han C."/>
        </authorList>
    </citation>
    <scope>NUCLEOTIDE SEQUENCE [LARGE SCALE GENOMIC DNA]</scope>
    <source>
        <strain evidence="3">ATCC 49208 / DSM 771 / VKM B-1644</strain>
    </source>
</reference>
<sequence length="174" mass="19609">MMCERCQERQANVQFTEIINGKKKTIRLCEVCAKEMHMDNFGWFPQLGLHTFLAGLLEHEFGNGNSLKTSPGENISCSKCGLSGEQFAKSGLLGCGYCYDDLAKQIDPLLRRIHGNSRHTGKVPERTGGSIRLVKEMENLKAELASCVAREEFERAAVLRDQIRLLEKDIYRKG</sequence>
<dbReference type="Gene3D" id="4.10.860.10">
    <property type="entry name" value="UVR domain"/>
    <property type="match status" value="1"/>
</dbReference>
<dbReference type="KEGG" id="dae:Dtox_0253"/>
<evidence type="ECO:0000259" key="1">
    <source>
        <dbReference type="PROSITE" id="PS50151"/>
    </source>
</evidence>
<dbReference type="PANTHER" id="PTHR38430">
    <property type="entry name" value="PROTEIN-ARGININE KINASE ACTIVATOR PROTEIN"/>
    <property type="match status" value="1"/>
</dbReference>